<dbReference type="GO" id="GO:0005634">
    <property type="term" value="C:nucleus"/>
    <property type="evidence" value="ECO:0007669"/>
    <property type="project" value="UniProtKB-SubCell"/>
</dbReference>
<evidence type="ECO:0000256" key="9">
    <source>
        <dbReference type="ARBA" id="ARBA00023242"/>
    </source>
</evidence>
<keyword evidence="8" id="KW-0675">Receptor</keyword>
<evidence type="ECO:0000256" key="2">
    <source>
        <dbReference type="ARBA" id="ARBA00022723"/>
    </source>
</evidence>
<keyword evidence="9" id="KW-0539">Nucleus</keyword>
<evidence type="ECO:0000256" key="5">
    <source>
        <dbReference type="ARBA" id="ARBA00023015"/>
    </source>
</evidence>
<dbReference type="WBParaSite" id="TTAC_0001151401-mRNA-1">
    <property type="protein sequence ID" value="TTAC_0001151401-mRNA-1"/>
    <property type="gene ID" value="TTAC_0001151401"/>
</dbReference>
<dbReference type="PANTHER" id="PTHR24085:SF4">
    <property type="entry name" value="NUCLEAR HORMONE RECEPTOR HR38-RELATED"/>
    <property type="match status" value="1"/>
</dbReference>
<name>A0A0R3XD87_HYDTA</name>
<keyword evidence="7" id="KW-0804">Transcription</keyword>
<reference evidence="12 13" key="2">
    <citation type="submission" date="2018-11" db="EMBL/GenBank/DDBJ databases">
        <authorList>
            <consortium name="Pathogen Informatics"/>
        </authorList>
    </citation>
    <scope>NUCLEOTIDE SEQUENCE [LARGE SCALE GENOMIC DNA]</scope>
</reference>
<dbReference type="GO" id="GO:0071376">
    <property type="term" value="P:cellular response to corticotropin-releasing hormone stimulus"/>
    <property type="evidence" value="ECO:0007669"/>
    <property type="project" value="TreeGrafter"/>
</dbReference>
<dbReference type="EMBL" id="UYWX01024509">
    <property type="protein sequence ID" value="VDM36736.1"/>
    <property type="molecule type" value="Genomic_DNA"/>
</dbReference>
<evidence type="ECO:0000256" key="6">
    <source>
        <dbReference type="ARBA" id="ARBA00023125"/>
    </source>
</evidence>
<dbReference type="InterPro" id="IPR001628">
    <property type="entry name" value="Znf_hrmn_rcpt"/>
</dbReference>
<keyword evidence="5" id="KW-0805">Transcription regulation</keyword>
<evidence type="ECO:0000313" key="14">
    <source>
        <dbReference type="WBParaSite" id="TTAC_0001151401-mRNA-1"/>
    </source>
</evidence>
<evidence type="ECO:0000259" key="11">
    <source>
        <dbReference type="PROSITE" id="PS51030"/>
    </source>
</evidence>
<organism evidence="14">
    <name type="scientific">Hydatigena taeniaeformis</name>
    <name type="common">Feline tapeworm</name>
    <name type="synonym">Taenia taeniaeformis</name>
    <dbReference type="NCBI Taxonomy" id="6205"/>
    <lineage>
        <taxon>Eukaryota</taxon>
        <taxon>Metazoa</taxon>
        <taxon>Spiralia</taxon>
        <taxon>Lophotrochozoa</taxon>
        <taxon>Platyhelminthes</taxon>
        <taxon>Cestoda</taxon>
        <taxon>Eucestoda</taxon>
        <taxon>Cyclophyllidea</taxon>
        <taxon>Taeniidae</taxon>
        <taxon>Hydatigera</taxon>
    </lineage>
</organism>
<evidence type="ECO:0000256" key="10">
    <source>
        <dbReference type="SAM" id="MobiDB-lite"/>
    </source>
</evidence>
<dbReference type="FunFam" id="3.30.50.10:FF:000006">
    <property type="entry name" value="Nuclear receptor subfamily 5 group A member"/>
    <property type="match status" value="1"/>
</dbReference>
<protein>
    <submittedName>
        <fullName evidence="14">Nuclear receptor domain-containing protein</fullName>
    </submittedName>
</protein>
<gene>
    <name evidence="12" type="ORF">TTAC_LOCUS11497</name>
</gene>
<keyword evidence="6" id="KW-0238">DNA-binding</keyword>
<evidence type="ECO:0000256" key="1">
    <source>
        <dbReference type="ARBA" id="ARBA00004123"/>
    </source>
</evidence>
<keyword evidence="3" id="KW-0863">Zinc-finger</keyword>
<feature type="domain" description="Nuclear receptor" evidence="11">
    <location>
        <begin position="96"/>
        <end position="171"/>
    </location>
</feature>
<accession>A0A0R3XD87</accession>
<keyword evidence="4" id="KW-0862">Zinc</keyword>
<comment type="subcellular location">
    <subcellularLocation>
        <location evidence="1">Nucleus</location>
    </subcellularLocation>
</comment>
<dbReference type="PROSITE" id="PS00031">
    <property type="entry name" value="NUCLEAR_REC_DBD_1"/>
    <property type="match status" value="1"/>
</dbReference>
<keyword evidence="2" id="KW-0479">Metal-binding</keyword>
<dbReference type="CDD" id="cd06969">
    <property type="entry name" value="NR_DBD_NGFI-B"/>
    <property type="match status" value="1"/>
</dbReference>
<dbReference type="AlphaFoldDB" id="A0A0R3XD87"/>
<dbReference type="SMART" id="SM00399">
    <property type="entry name" value="ZnF_C4"/>
    <property type="match status" value="1"/>
</dbReference>
<dbReference type="GO" id="GO:0000981">
    <property type="term" value="F:DNA-binding transcription factor activity, RNA polymerase II-specific"/>
    <property type="evidence" value="ECO:0007669"/>
    <property type="project" value="TreeGrafter"/>
</dbReference>
<dbReference type="Gene3D" id="3.30.50.10">
    <property type="entry name" value="Erythroid Transcription Factor GATA-1, subunit A"/>
    <property type="match status" value="1"/>
</dbReference>
<dbReference type="Proteomes" id="UP000274429">
    <property type="component" value="Unassembled WGS sequence"/>
</dbReference>
<evidence type="ECO:0000313" key="12">
    <source>
        <dbReference type="EMBL" id="VDM36736.1"/>
    </source>
</evidence>
<dbReference type="GO" id="GO:0000978">
    <property type="term" value="F:RNA polymerase II cis-regulatory region sequence-specific DNA binding"/>
    <property type="evidence" value="ECO:0007669"/>
    <property type="project" value="TreeGrafter"/>
</dbReference>
<dbReference type="GO" id="GO:0005667">
    <property type="term" value="C:transcription regulator complex"/>
    <property type="evidence" value="ECO:0007669"/>
    <property type="project" value="TreeGrafter"/>
</dbReference>
<dbReference type="InterPro" id="IPR013088">
    <property type="entry name" value="Znf_NHR/GATA"/>
</dbReference>
<dbReference type="GO" id="GO:0008270">
    <property type="term" value="F:zinc ion binding"/>
    <property type="evidence" value="ECO:0007669"/>
    <property type="project" value="UniProtKB-KW"/>
</dbReference>
<feature type="region of interest" description="Disordered" evidence="10">
    <location>
        <begin position="1"/>
        <end position="31"/>
    </location>
</feature>
<proteinExistence type="predicted"/>
<dbReference type="GO" id="GO:0035259">
    <property type="term" value="F:nuclear glucocorticoid receptor binding"/>
    <property type="evidence" value="ECO:0007669"/>
    <property type="project" value="TreeGrafter"/>
</dbReference>
<evidence type="ECO:0000256" key="3">
    <source>
        <dbReference type="ARBA" id="ARBA00022771"/>
    </source>
</evidence>
<dbReference type="PROSITE" id="PS51030">
    <property type="entry name" value="NUCLEAR_REC_DBD_2"/>
    <property type="match status" value="1"/>
</dbReference>
<evidence type="ECO:0000256" key="8">
    <source>
        <dbReference type="ARBA" id="ARBA00023170"/>
    </source>
</evidence>
<reference evidence="14" key="1">
    <citation type="submission" date="2017-02" db="UniProtKB">
        <authorList>
            <consortium name="WormBaseParasite"/>
        </authorList>
    </citation>
    <scope>IDENTIFICATION</scope>
</reference>
<keyword evidence="13" id="KW-1185">Reference proteome</keyword>
<dbReference type="PRINTS" id="PR00047">
    <property type="entry name" value="STROIDFINGER"/>
</dbReference>
<dbReference type="STRING" id="6205.A0A0R3XD87"/>
<dbReference type="Pfam" id="PF00105">
    <property type="entry name" value="zf-C4"/>
    <property type="match status" value="1"/>
</dbReference>
<evidence type="ECO:0000313" key="13">
    <source>
        <dbReference type="Proteomes" id="UP000274429"/>
    </source>
</evidence>
<sequence length="240" mass="27546">MPPNSTPCDYFLESRQRRDSYTAAGTPPRGEFSPLPSYFSLFSGSGKESDPHFGGPPMIYPSVMESGSLGAFTQSSNGSQLPTANRLELQQQQQQQQFCLVCGDNAACQHYGVRTCEGCKGFFKRTIQKNAHYVCLQTKNCIVDKRRRNRCQYCRFQKCLKVGMVKEGKRAHPYLRQLFLSRVTLNGKCVEHFERLCYPLLLKNSQLFIPAQTYSFPWLYLKRVMELEHCHLHPRPMSPL</sequence>
<dbReference type="OrthoDB" id="5771769at2759"/>
<dbReference type="PANTHER" id="PTHR24085">
    <property type="entry name" value="NUCLEAR HORMONE RECEPTOR"/>
    <property type="match status" value="1"/>
</dbReference>
<evidence type="ECO:0000256" key="4">
    <source>
        <dbReference type="ARBA" id="ARBA00022833"/>
    </source>
</evidence>
<dbReference type="SUPFAM" id="SSF57716">
    <property type="entry name" value="Glucocorticoid receptor-like (DNA-binding domain)"/>
    <property type="match status" value="1"/>
</dbReference>
<evidence type="ECO:0000256" key="7">
    <source>
        <dbReference type="ARBA" id="ARBA00023163"/>
    </source>
</evidence>